<dbReference type="Proteomes" id="UP000321947">
    <property type="component" value="Unassembled WGS sequence"/>
</dbReference>
<accession>A0A5D3CEW9</accession>
<comment type="caution">
    <text evidence="2">The sequence shown here is derived from an EMBL/GenBank/DDBJ whole genome shotgun (WGS) entry which is preliminary data.</text>
</comment>
<protein>
    <submittedName>
        <fullName evidence="2">Gag-pol polyprotein</fullName>
    </submittedName>
</protein>
<organism evidence="2 4">
    <name type="scientific">Cucumis melo var. makuwa</name>
    <name type="common">Oriental melon</name>
    <dbReference type="NCBI Taxonomy" id="1194695"/>
    <lineage>
        <taxon>Eukaryota</taxon>
        <taxon>Viridiplantae</taxon>
        <taxon>Streptophyta</taxon>
        <taxon>Embryophyta</taxon>
        <taxon>Tracheophyta</taxon>
        <taxon>Spermatophyta</taxon>
        <taxon>Magnoliopsida</taxon>
        <taxon>eudicotyledons</taxon>
        <taxon>Gunneridae</taxon>
        <taxon>Pentapetalae</taxon>
        <taxon>rosids</taxon>
        <taxon>fabids</taxon>
        <taxon>Cucurbitales</taxon>
        <taxon>Cucurbitaceae</taxon>
        <taxon>Benincaseae</taxon>
        <taxon>Cucumis</taxon>
    </lineage>
</organism>
<name>A0A5D3CEW9_CUCMM</name>
<dbReference type="Proteomes" id="UP000321393">
    <property type="component" value="Unassembled WGS sequence"/>
</dbReference>
<gene>
    <name evidence="2" type="ORF">E5676_scaffold314G00040</name>
    <name evidence="1" type="ORF">E6C27_scaffold221G00040</name>
</gene>
<dbReference type="EMBL" id="SSTE01008534">
    <property type="protein sequence ID" value="KAA0055434.1"/>
    <property type="molecule type" value="Genomic_DNA"/>
</dbReference>
<evidence type="ECO:0000313" key="1">
    <source>
        <dbReference type="EMBL" id="KAA0055434.1"/>
    </source>
</evidence>
<dbReference type="AlphaFoldDB" id="A0A5D3CEW9"/>
<sequence>MILFLKTLDRRAWKAVVAGWKPPMIIIDGNSVPKSEVDWTDDEEQSSVEMLELLCYF</sequence>
<evidence type="ECO:0000313" key="2">
    <source>
        <dbReference type="EMBL" id="TYK08916.1"/>
    </source>
</evidence>
<evidence type="ECO:0000313" key="4">
    <source>
        <dbReference type="Proteomes" id="UP000321947"/>
    </source>
</evidence>
<reference evidence="3 4" key="1">
    <citation type="submission" date="2019-08" db="EMBL/GenBank/DDBJ databases">
        <title>Draft genome sequences of two oriental melons (Cucumis melo L. var makuwa).</title>
        <authorList>
            <person name="Kwon S.-Y."/>
        </authorList>
    </citation>
    <scope>NUCLEOTIDE SEQUENCE [LARGE SCALE GENOMIC DNA]</scope>
    <source>
        <strain evidence="4">cv. Chang Bougi</strain>
        <strain evidence="3">cv. SW 3</strain>
        <tissue evidence="2">Leaf</tissue>
    </source>
</reference>
<dbReference type="EMBL" id="SSTD01012116">
    <property type="protein sequence ID" value="TYK08916.1"/>
    <property type="molecule type" value="Genomic_DNA"/>
</dbReference>
<proteinExistence type="predicted"/>
<evidence type="ECO:0000313" key="3">
    <source>
        <dbReference type="Proteomes" id="UP000321393"/>
    </source>
</evidence>